<comment type="subcellular location">
    <subcellularLocation>
        <location evidence="1">Cell membrane</location>
        <topology evidence="1">Multi-pass membrane protein</topology>
    </subcellularLocation>
</comment>
<evidence type="ECO:0000256" key="1">
    <source>
        <dbReference type="ARBA" id="ARBA00004651"/>
    </source>
</evidence>
<evidence type="ECO:0000256" key="8">
    <source>
        <dbReference type="ARBA" id="ARBA00023136"/>
    </source>
</evidence>
<keyword evidence="7 9" id="KW-1133">Transmembrane helix</keyword>
<dbReference type="InterPro" id="IPR036259">
    <property type="entry name" value="MFS_trans_sf"/>
</dbReference>
<dbReference type="InterPro" id="IPR005829">
    <property type="entry name" value="Sugar_transporter_CS"/>
</dbReference>
<accession>A0ABT6S5L6</accession>
<organism evidence="11 12">
    <name type="scientific">Streptomyces cavernicola</name>
    <dbReference type="NCBI Taxonomy" id="3043613"/>
    <lineage>
        <taxon>Bacteria</taxon>
        <taxon>Bacillati</taxon>
        <taxon>Actinomycetota</taxon>
        <taxon>Actinomycetes</taxon>
        <taxon>Kitasatosporales</taxon>
        <taxon>Streptomycetaceae</taxon>
        <taxon>Streptomyces</taxon>
    </lineage>
</organism>
<feature type="transmembrane region" description="Helical" evidence="9">
    <location>
        <begin position="373"/>
        <end position="393"/>
    </location>
</feature>
<feature type="transmembrane region" description="Helical" evidence="9">
    <location>
        <begin position="60"/>
        <end position="86"/>
    </location>
</feature>
<evidence type="ECO:0000256" key="2">
    <source>
        <dbReference type="ARBA" id="ARBA00008240"/>
    </source>
</evidence>
<dbReference type="InterPro" id="IPR051084">
    <property type="entry name" value="H+-coupled_symporters"/>
</dbReference>
<keyword evidence="3" id="KW-0813">Transport</keyword>
<dbReference type="Gene3D" id="1.20.1250.20">
    <property type="entry name" value="MFS general substrate transporter like domains"/>
    <property type="match status" value="2"/>
</dbReference>
<evidence type="ECO:0000313" key="12">
    <source>
        <dbReference type="Proteomes" id="UP001223978"/>
    </source>
</evidence>
<evidence type="ECO:0000256" key="5">
    <source>
        <dbReference type="ARBA" id="ARBA00022692"/>
    </source>
</evidence>
<feature type="transmembrane region" description="Helical" evidence="9">
    <location>
        <begin position="194"/>
        <end position="212"/>
    </location>
</feature>
<feature type="transmembrane region" description="Helical" evidence="9">
    <location>
        <begin position="285"/>
        <end position="302"/>
    </location>
</feature>
<sequence length="433" mass="45729">MADIKDTVTAQRPVARQSRLKTVVGTGVGNALEWFDWNIYAIFSPFLAAQFFSKSDGLSAILATLAVFAVGFAARPLGGFLFGWIADRKGRRYAMTLSVGGAAAGSILIGISPTYGVAGAAASLILLVARLVQGLAHGGELPAAQTYISETAPTERRGLWASLIYVSGTIGIMAGTALGAVMTSLLAPGQMDAWGWRVPFLLGGLFGLYALVMRRRMPETEAFEETADDTGADRPRMWPAIVAHRRQALQVIGMTVGLTVAYYAWAVYAPQYAISSRHLDPAGALWAGLAANAVFLVALPLWGALSDRIGRKPVLLIGSIGMAAVIFPLNAFIGPHAWQLGAAMTVAMIFVAAGASIVPAVYAELFPTHIRTVGVAVPYAFCVAAFGGTAPYLQTWMGAELGDAYFTGYVVVLLLITSAVVATLPETRGRTLR</sequence>
<feature type="transmembrane region" description="Helical" evidence="9">
    <location>
        <begin position="248"/>
        <end position="265"/>
    </location>
</feature>
<dbReference type="PANTHER" id="PTHR43528">
    <property type="entry name" value="ALPHA-KETOGLUTARATE PERMEASE"/>
    <property type="match status" value="1"/>
</dbReference>
<gene>
    <name evidence="11" type="ORF">QIS96_06040</name>
</gene>
<dbReference type="SUPFAM" id="SSF103473">
    <property type="entry name" value="MFS general substrate transporter"/>
    <property type="match status" value="1"/>
</dbReference>
<keyword evidence="5 9" id="KW-0812">Transmembrane</keyword>
<keyword evidence="6" id="KW-0769">Symport</keyword>
<name>A0ABT6S5L6_9ACTN</name>
<comment type="similarity">
    <text evidence="2">Belongs to the major facilitator superfamily. Metabolite:H+ Symporter (MHS) family (TC 2.A.1.6) family.</text>
</comment>
<keyword evidence="12" id="KW-1185">Reference proteome</keyword>
<dbReference type="Pfam" id="PF07690">
    <property type="entry name" value="MFS_1"/>
    <property type="match status" value="1"/>
</dbReference>
<evidence type="ECO:0000256" key="9">
    <source>
        <dbReference type="SAM" id="Phobius"/>
    </source>
</evidence>
<reference evidence="11 12" key="1">
    <citation type="submission" date="2023-05" db="EMBL/GenBank/DDBJ databases">
        <title>Draft genome sequence of Streptomyces sp. B-S-A6 isolated from a cave soil in Thailand.</title>
        <authorList>
            <person name="Chamroensaksri N."/>
            <person name="Muangham S."/>
        </authorList>
    </citation>
    <scope>NUCLEOTIDE SEQUENCE [LARGE SCALE GENOMIC DNA]</scope>
    <source>
        <strain evidence="11 12">B-S-A6</strain>
    </source>
</reference>
<keyword evidence="8 9" id="KW-0472">Membrane</keyword>
<dbReference type="EMBL" id="JASCIQ010000004">
    <property type="protein sequence ID" value="MDI3403385.1"/>
    <property type="molecule type" value="Genomic_DNA"/>
</dbReference>
<evidence type="ECO:0000259" key="10">
    <source>
        <dbReference type="PROSITE" id="PS50850"/>
    </source>
</evidence>
<feature type="transmembrane region" description="Helical" evidence="9">
    <location>
        <begin position="159"/>
        <end position="182"/>
    </location>
</feature>
<feature type="domain" description="Major facilitator superfamily (MFS) profile" evidence="10">
    <location>
        <begin position="22"/>
        <end position="428"/>
    </location>
</feature>
<evidence type="ECO:0000256" key="7">
    <source>
        <dbReference type="ARBA" id="ARBA00022989"/>
    </source>
</evidence>
<evidence type="ECO:0000256" key="4">
    <source>
        <dbReference type="ARBA" id="ARBA00022475"/>
    </source>
</evidence>
<feature type="transmembrane region" description="Helical" evidence="9">
    <location>
        <begin position="117"/>
        <end position="138"/>
    </location>
</feature>
<dbReference type="PROSITE" id="PS50850">
    <property type="entry name" value="MFS"/>
    <property type="match status" value="1"/>
</dbReference>
<evidence type="ECO:0000313" key="11">
    <source>
        <dbReference type="EMBL" id="MDI3403385.1"/>
    </source>
</evidence>
<dbReference type="PANTHER" id="PTHR43528:SF1">
    <property type="entry name" value="ALPHA-KETOGLUTARATE PERMEASE"/>
    <property type="match status" value="1"/>
</dbReference>
<feature type="transmembrane region" description="Helical" evidence="9">
    <location>
        <begin position="405"/>
        <end position="424"/>
    </location>
</feature>
<feature type="transmembrane region" description="Helical" evidence="9">
    <location>
        <begin position="314"/>
        <end position="334"/>
    </location>
</feature>
<dbReference type="InterPro" id="IPR020846">
    <property type="entry name" value="MFS_dom"/>
</dbReference>
<proteinExistence type="inferred from homology"/>
<comment type="caution">
    <text evidence="11">The sequence shown here is derived from an EMBL/GenBank/DDBJ whole genome shotgun (WGS) entry which is preliminary data.</text>
</comment>
<protein>
    <submittedName>
        <fullName evidence="11">MFS transporter</fullName>
    </submittedName>
</protein>
<dbReference type="Proteomes" id="UP001223978">
    <property type="component" value="Unassembled WGS sequence"/>
</dbReference>
<dbReference type="PROSITE" id="PS00217">
    <property type="entry name" value="SUGAR_TRANSPORT_2"/>
    <property type="match status" value="1"/>
</dbReference>
<feature type="transmembrane region" description="Helical" evidence="9">
    <location>
        <begin position="340"/>
        <end position="361"/>
    </location>
</feature>
<keyword evidence="4" id="KW-1003">Cell membrane</keyword>
<evidence type="ECO:0000256" key="6">
    <source>
        <dbReference type="ARBA" id="ARBA00022847"/>
    </source>
</evidence>
<dbReference type="InterPro" id="IPR011701">
    <property type="entry name" value="MFS"/>
</dbReference>
<dbReference type="RefSeq" id="WP_282541325.1">
    <property type="nucleotide sequence ID" value="NZ_JASCIQ010000004.1"/>
</dbReference>
<evidence type="ECO:0000256" key="3">
    <source>
        <dbReference type="ARBA" id="ARBA00022448"/>
    </source>
</evidence>